<feature type="region of interest" description="Disordered" evidence="1">
    <location>
        <begin position="347"/>
        <end position="369"/>
    </location>
</feature>
<feature type="compositionally biased region" description="Basic and acidic residues" evidence="1">
    <location>
        <begin position="355"/>
        <end position="369"/>
    </location>
</feature>
<name>A0A812RS74_9DINO</name>
<keyword evidence="3" id="KW-1185">Reference proteome</keyword>
<reference evidence="2" key="1">
    <citation type="submission" date="2021-02" db="EMBL/GenBank/DDBJ databases">
        <authorList>
            <person name="Dougan E. K."/>
            <person name="Rhodes N."/>
            <person name="Thang M."/>
            <person name="Chan C."/>
        </authorList>
    </citation>
    <scope>NUCLEOTIDE SEQUENCE</scope>
</reference>
<organism evidence="2 3">
    <name type="scientific">Symbiodinium natans</name>
    <dbReference type="NCBI Taxonomy" id="878477"/>
    <lineage>
        <taxon>Eukaryota</taxon>
        <taxon>Sar</taxon>
        <taxon>Alveolata</taxon>
        <taxon>Dinophyceae</taxon>
        <taxon>Suessiales</taxon>
        <taxon>Symbiodiniaceae</taxon>
        <taxon>Symbiodinium</taxon>
    </lineage>
</organism>
<dbReference type="OrthoDB" id="428972at2759"/>
<evidence type="ECO:0000313" key="2">
    <source>
        <dbReference type="EMBL" id="CAE7454229.1"/>
    </source>
</evidence>
<dbReference type="AlphaFoldDB" id="A0A812RS74"/>
<gene>
    <name evidence="2" type="primary">hisS</name>
    <name evidence="2" type="ORF">SNAT2548_LOCUS24945</name>
</gene>
<accession>A0A812RS74</accession>
<dbReference type="EMBL" id="CAJNDS010002375">
    <property type="protein sequence ID" value="CAE7454229.1"/>
    <property type="molecule type" value="Genomic_DNA"/>
</dbReference>
<protein>
    <submittedName>
        <fullName evidence="2">HisS protein</fullName>
    </submittedName>
</protein>
<comment type="caution">
    <text evidence="2">The sequence shown here is derived from an EMBL/GenBank/DDBJ whole genome shotgun (WGS) entry which is preliminary data.</text>
</comment>
<dbReference type="Proteomes" id="UP000604046">
    <property type="component" value="Unassembled WGS sequence"/>
</dbReference>
<evidence type="ECO:0000256" key="1">
    <source>
        <dbReference type="SAM" id="MobiDB-lite"/>
    </source>
</evidence>
<proteinExistence type="predicted"/>
<sequence>MQKMDSQKAVVDQMVSSYAGLVKNIDGASDSTKRALLDTVNTSSDVLLQKLDATQQDLLKQSNDSHTVLQTVAQAQTSLAKKVDSGNEFTQRRLVEMESSIGSKVDSVGNAMREAQAANTEKVIHSTRDDLATLATQGNAMLDAAEKSAAEQEQRMSDVRRQNLMILDLLTNAQQTMQGSAESLESFTRSEIMRDSAANIEMQIRDVIMQQMGKLQAAFLGDDDEGGSGSSFKAAVTSMVMRLEESAGRLETASSPAETGQDQIQVVENLRQELAALATALSQQQNEATQQSLTHVSEALRAELLPLKDSQTQVTGVLTEKVAELQDSLVQNLAKFETGLDKVLQTVEASAKPSSPEKRSSRAADRGSS</sequence>
<evidence type="ECO:0000313" key="3">
    <source>
        <dbReference type="Proteomes" id="UP000604046"/>
    </source>
</evidence>